<keyword evidence="1" id="KW-0805">Transcription regulation</keyword>
<dbReference type="Pfam" id="PF00440">
    <property type="entry name" value="TetR_N"/>
    <property type="match status" value="1"/>
</dbReference>
<evidence type="ECO:0000256" key="1">
    <source>
        <dbReference type="ARBA" id="ARBA00023015"/>
    </source>
</evidence>
<dbReference type="InterPro" id="IPR050109">
    <property type="entry name" value="HTH-type_TetR-like_transc_reg"/>
</dbReference>
<dbReference type="RefSeq" id="WP_122183570.1">
    <property type="nucleotide sequence ID" value="NZ_RFFJ01000043.1"/>
</dbReference>
<feature type="domain" description="HTH tetR-type" evidence="6">
    <location>
        <begin position="29"/>
        <end position="88"/>
    </location>
</feature>
<organism evidence="7 8">
    <name type="scientific">Streptomyces triticirhizae</name>
    <dbReference type="NCBI Taxonomy" id="2483353"/>
    <lineage>
        <taxon>Bacteria</taxon>
        <taxon>Bacillati</taxon>
        <taxon>Actinomycetota</taxon>
        <taxon>Actinomycetes</taxon>
        <taxon>Kitasatosporales</taxon>
        <taxon>Streptomycetaceae</taxon>
        <taxon>Streptomyces</taxon>
    </lineage>
</organism>
<protein>
    <submittedName>
        <fullName evidence="7">TetR/AcrR family transcriptional regulator</fullName>
    </submittedName>
</protein>
<name>A0A3M2LYH1_9ACTN</name>
<dbReference type="PANTHER" id="PTHR30055">
    <property type="entry name" value="HTH-TYPE TRANSCRIPTIONAL REGULATOR RUTR"/>
    <property type="match status" value="1"/>
</dbReference>
<dbReference type="GO" id="GO:0000976">
    <property type="term" value="F:transcription cis-regulatory region binding"/>
    <property type="evidence" value="ECO:0007669"/>
    <property type="project" value="TreeGrafter"/>
</dbReference>
<dbReference type="EMBL" id="RFFJ01000043">
    <property type="protein sequence ID" value="RMI41633.1"/>
    <property type="molecule type" value="Genomic_DNA"/>
</dbReference>
<evidence type="ECO:0000259" key="6">
    <source>
        <dbReference type="PROSITE" id="PS50977"/>
    </source>
</evidence>
<dbReference type="GO" id="GO:0003700">
    <property type="term" value="F:DNA-binding transcription factor activity"/>
    <property type="evidence" value="ECO:0007669"/>
    <property type="project" value="TreeGrafter"/>
</dbReference>
<keyword evidence="2 4" id="KW-0238">DNA-binding</keyword>
<dbReference type="AlphaFoldDB" id="A0A3M2LYH1"/>
<dbReference type="InterPro" id="IPR001647">
    <property type="entry name" value="HTH_TetR"/>
</dbReference>
<gene>
    <name evidence="7" type="ORF">EBN88_10610</name>
</gene>
<proteinExistence type="predicted"/>
<evidence type="ECO:0000313" key="7">
    <source>
        <dbReference type="EMBL" id="RMI41633.1"/>
    </source>
</evidence>
<sequence length="214" mass="23008">MTDTRESRKKNQPSGAPAGLRPSARSDALRNRARLLAAAENVFASAGPEASLNQIARQAGVGPGTLYRHFPTRDALLAAVLTERIERLTQRADALLTDSDPDRALAKWLHAFLDHAQAQQGLGSALLLTKSELGFDCHQRLREAAGELLARAQGLGTTRPDLTTEEVLRLVVGIALATSGGATNEDGGEVVARPERLLALVLDALRRRPSKSRR</sequence>
<dbReference type="PANTHER" id="PTHR30055:SF234">
    <property type="entry name" value="HTH-TYPE TRANSCRIPTIONAL REGULATOR BETI"/>
    <property type="match status" value="1"/>
</dbReference>
<feature type="region of interest" description="Disordered" evidence="5">
    <location>
        <begin position="1"/>
        <end position="25"/>
    </location>
</feature>
<dbReference type="PROSITE" id="PS50977">
    <property type="entry name" value="HTH_TETR_2"/>
    <property type="match status" value="1"/>
</dbReference>
<comment type="caution">
    <text evidence="7">The sequence shown here is derived from an EMBL/GenBank/DDBJ whole genome shotgun (WGS) entry which is preliminary data.</text>
</comment>
<keyword evidence="8" id="KW-1185">Reference proteome</keyword>
<dbReference type="PRINTS" id="PR00455">
    <property type="entry name" value="HTHTETR"/>
</dbReference>
<keyword evidence="3" id="KW-0804">Transcription</keyword>
<evidence type="ECO:0000256" key="3">
    <source>
        <dbReference type="ARBA" id="ARBA00023163"/>
    </source>
</evidence>
<reference evidence="7 8" key="1">
    <citation type="submission" date="2018-10" db="EMBL/GenBank/DDBJ databases">
        <title>Isolation, diversity and antifungal activity of actinobacteria from wheat.</title>
        <authorList>
            <person name="Han C."/>
        </authorList>
    </citation>
    <scope>NUCLEOTIDE SEQUENCE [LARGE SCALE GENOMIC DNA]</scope>
    <source>
        <strain evidence="7 8">NEAU-YY642</strain>
    </source>
</reference>
<dbReference type="Pfam" id="PF21597">
    <property type="entry name" value="TetR_C_43"/>
    <property type="match status" value="1"/>
</dbReference>
<evidence type="ECO:0000256" key="5">
    <source>
        <dbReference type="SAM" id="MobiDB-lite"/>
    </source>
</evidence>
<feature type="DNA-binding region" description="H-T-H motif" evidence="4">
    <location>
        <begin position="51"/>
        <end position="70"/>
    </location>
</feature>
<evidence type="ECO:0000256" key="4">
    <source>
        <dbReference type="PROSITE-ProRule" id="PRU00335"/>
    </source>
</evidence>
<dbReference type="Proteomes" id="UP000278673">
    <property type="component" value="Unassembled WGS sequence"/>
</dbReference>
<dbReference type="SUPFAM" id="SSF46689">
    <property type="entry name" value="Homeodomain-like"/>
    <property type="match status" value="1"/>
</dbReference>
<dbReference type="InterPro" id="IPR009057">
    <property type="entry name" value="Homeodomain-like_sf"/>
</dbReference>
<accession>A0A3M2LYH1</accession>
<evidence type="ECO:0000313" key="8">
    <source>
        <dbReference type="Proteomes" id="UP000278673"/>
    </source>
</evidence>
<dbReference type="InterPro" id="IPR049445">
    <property type="entry name" value="TetR_SbtR-like_C"/>
</dbReference>
<dbReference type="Gene3D" id="1.10.357.10">
    <property type="entry name" value="Tetracycline Repressor, domain 2"/>
    <property type="match status" value="1"/>
</dbReference>
<evidence type="ECO:0000256" key="2">
    <source>
        <dbReference type="ARBA" id="ARBA00023125"/>
    </source>
</evidence>
<dbReference type="SUPFAM" id="SSF48498">
    <property type="entry name" value="Tetracyclin repressor-like, C-terminal domain"/>
    <property type="match status" value="1"/>
</dbReference>
<dbReference type="InterPro" id="IPR036271">
    <property type="entry name" value="Tet_transcr_reg_TetR-rel_C_sf"/>
</dbReference>